<sequence>METLVGYGRVSTKDQSLEIQQEALKEYGCTKLFLEQKSGGALSDRVELEKALEYVREGDTLVVFKLDRLARSIVDLHNILSRLDEKGVKFKSIKDSSVDTASAHGKLMMNILGSFAEFERELIRERQALGIAKAKKKGKYNGRKKSLSEGRIKQLRDRFKNKAEDESAQDIAREFGISRASLYRYVS</sequence>
<feature type="domain" description="Resolvase/invertase-type recombinase catalytic" evidence="5">
    <location>
        <begin position="3"/>
        <end position="138"/>
    </location>
</feature>
<dbReference type="CDD" id="cd00569">
    <property type="entry name" value="HTH_Hin_like"/>
    <property type="match status" value="1"/>
</dbReference>
<keyword evidence="7" id="KW-1185">Reference proteome</keyword>
<dbReference type="PANTHER" id="PTHR30461">
    <property type="entry name" value="DNA-INVERTASE FROM LAMBDOID PROPHAGE"/>
    <property type="match status" value="1"/>
</dbReference>
<gene>
    <name evidence="6" type="ORF">GCM10009123_09220</name>
</gene>
<dbReference type="InterPro" id="IPR006119">
    <property type="entry name" value="Resolv_N"/>
</dbReference>
<dbReference type="SUPFAM" id="SSF53041">
    <property type="entry name" value="Resolvase-like"/>
    <property type="match status" value="1"/>
</dbReference>
<reference evidence="6 7" key="1">
    <citation type="journal article" date="2019" name="Int. J. Syst. Evol. Microbiol.">
        <title>The Global Catalogue of Microorganisms (GCM) 10K type strain sequencing project: providing services to taxonomists for standard genome sequencing and annotation.</title>
        <authorList>
            <consortium name="The Broad Institute Genomics Platform"/>
            <consortium name="The Broad Institute Genome Sequencing Center for Infectious Disease"/>
            <person name="Wu L."/>
            <person name="Ma J."/>
        </authorList>
    </citation>
    <scope>NUCLEOTIDE SEQUENCE [LARGE SCALE GENOMIC DNA]</scope>
    <source>
        <strain evidence="6 7">JCM 16211</strain>
    </source>
</reference>
<evidence type="ECO:0000256" key="1">
    <source>
        <dbReference type="ARBA" id="ARBA00009913"/>
    </source>
</evidence>
<keyword evidence="2" id="KW-0229">DNA integration</keyword>
<dbReference type="InterPro" id="IPR036162">
    <property type="entry name" value="Resolvase-like_N_sf"/>
</dbReference>
<evidence type="ECO:0000313" key="6">
    <source>
        <dbReference type="EMBL" id="GAA0204077.1"/>
    </source>
</evidence>
<dbReference type="PANTHER" id="PTHR30461:SF26">
    <property type="entry name" value="RESOLVASE HOMOLOG YNEB"/>
    <property type="match status" value="1"/>
</dbReference>
<dbReference type="CDD" id="cd03768">
    <property type="entry name" value="SR_ResInv"/>
    <property type="match status" value="1"/>
</dbReference>
<keyword evidence="4" id="KW-0233">DNA recombination</keyword>
<name>A0ABN0SWT1_9GAMM</name>
<protein>
    <submittedName>
        <fullName evidence="6">Recombinase family protein</fullName>
    </submittedName>
</protein>
<dbReference type="Gene3D" id="3.40.50.1390">
    <property type="entry name" value="Resolvase, N-terminal catalytic domain"/>
    <property type="match status" value="1"/>
</dbReference>
<organism evidence="6 7">
    <name type="scientific">Kangiella japonica</name>
    <dbReference type="NCBI Taxonomy" id="647384"/>
    <lineage>
        <taxon>Bacteria</taxon>
        <taxon>Pseudomonadati</taxon>
        <taxon>Pseudomonadota</taxon>
        <taxon>Gammaproteobacteria</taxon>
        <taxon>Kangiellales</taxon>
        <taxon>Kangiellaceae</taxon>
        <taxon>Kangiella</taxon>
    </lineage>
</organism>
<dbReference type="Proteomes" id="UP001501221">
    <property type="component" value="Unassembled WGS sequence"/>
</dbReference>
<dbReference type="RefSeq" id="WP_343987259.1">
    <property type="nucleotide sequence ID" value="NZ_BAAAFM010000003.1"/>
</dbReference>
<proteinExistence type="inferred from homology"/>
<dbReference type="InterPro" id="IPR050639">
    <property type="entry name" value="SSR_resolvase"/>
</dbReference>
<dbReference type="PROSITE" id="PS51736">
    <property type="entry name" value="RECOMBINASES_3"/>
    <property type="match status" value="1"/>
</dbReference>
<dbReference type="InterPro" id="IPR006118">
    <property type="entry name" value="Recombinase_CS"/>
</dbReference>
<accession>A0ABN0SWT1</accession>
<dbReference type="SMART" id="SM00857">
    <property type="entry name" value="Resolvase"/>
    <property type="match status" value="1"/>
</dbReference>
<evidence type="ECO:0000256" key="2">
    <source>
        <dbReference type="ARBA" id="ARBA00022908"/>
    </source>
</evidence>
<evidence type="ECO:0000256" key="4">
    <source>
        <dbReference type="ARBA" id="ARBA00023172"/>
    </source>
</evidence>
<evidence type="ECO:0000313" key="7">
    <source>
        <dbReference type="Proteomes" id="UP001501221"/>
    </source>
</evidence>
<dbReference type="Pfam" id="PF02796">
    <property type="entry name" value="HTH_7"/>
    <property type="match status" value="1"/>
</dbReference>
<dbReference type="PROSITE" id="PS00398">
    <property type="entry name" value="RECOMBINASES_2"/>
    <property type="match status" value="1"/>
</dbReference>
<evidence type="ECO:0000259" key="5">
    <source>
        <dbReference type="PROSITE" id="PS51736"/>
    </source>
</evidence>
<dbReference type="InterPro" id="IPR009057">
    <property type="entry name" value="Homeodomain-like_sf"/>
</dbReference>
<comment type="caution">
    <text evidence="6">The sequence shown here is derived from an EMBL/GenBank/DDBJ whole genome shotgun (WGS) entry which is preliminary data.</text>
</comment>
<comment type="similarity">
    <text evidence="1">Belongs to the site-specific recombinase resolvase family.</text>
</comment>
<dbReference type="InterPro" id="IPR006120">
    <property type="entry name" value="Resolvase_HTH_dom"/>
</dbReference>
<keyword evidence="3" id="KW-0238">DNA-binding</keyword>
<dbReference type="Gene3D" id="1.10.10.60">
    <property type="entry name" value="Homeodomain-like"/>
    <property type="match status" value="1"/>
</dbReference>
<dbReference type="SUPFAM" id="SSF46689">
    <property type="entry name" value="Homeodomain-like"/>
    <property type="match status" value="1"/>
</dbReference>
<evidence type="ECO:0000256" key="3">
    <source>
        <dbReference type="ARBA" id="ARBA00023125"/>
    </source>
</evidence>
<dbReference type="Pfam" id="PF00239">
    <property type="entry name" value="Resolvase"/>
    <property type="match status" value="1"/>
</dbReference>
<dbReference type="EMBL" id="BAAAFM010000003">
    <property type="protein sequence ID" value="GAA0204077.1"/>
    <property type="molecule type" value="Genomic_DNA"/>
</dbReference>